<dbReference type="AlphaFoldDB" id="U2TRA5"/>
<accession>U2TRA5</accession>
<dbReference type="STRING" id="1125712.HMPREF1316_0318"/>
<protein>
    <submittedName>
        <fullName evidence="1">Uncharacterized protein</fullName>
    </submittedName>
</protein>
<evidence type="ECO:0000313" key="1">
    <source>
        <dbReference type="EMBL" id="ERL08633.1"/>
    </source>
</evidence>
<proteinExistence type="predicted"/>
<organism evidence="1 2">
    <name type="scientific">Olsenella profusa F0195</name>
    <dbReference type="NCBI Taxonomy" id="1125712"/>
    <lineage>
        <taxon>Bacteria</taxon>
        <taxon>Bacillati</taxon>
        <taxon>Actinomycetota</taxon>
        <taxon>Coriobacteriia</taxon>
        <taxon>Coriobacteriales</taxon>
        <taxon>Atopobiaceae</taxon>
        <taxon>Olsenella</taxon>
    </lineage>
</organism>
<keyword evidence="2" id="KW-1185">Reference proteome</keyword>
<dbReference type="Proteomes" id="UP000016638">
    <property type="component" value="Unassembled WGS sequence"/>
</dbReference>
<sequence length="73" mass="7991">MRRVCAICCVRPLPWGRRHFLASAAGRGFERAPLPRLDTVVDEDAASTEGSLCLAQRRGGPDAHYLSLLVRTA</sequence>
<evidence type="ECO:0000313" key="2">
    <source>
        <dbReference type="Proteomes" id="UP000016638"/>
    </source>
</evidence>
<dbReference type="RefSeq" id="WP_021725773.1">
    <property type="nucleotide sequence ID" value="NZ_AWEZ01000043.1"/>
</dbReference>
<dbReference type="OrthoDB" id="9810297at2"/>
<name>U2TRA5_9ACTN</name>
<gene>
    <name evidence="1" type="ORF">HMPREF1316_0318</name>
</gene>
<dbReference type="EMBL" id="AWEZ01000043">
    <property type="protein sequence ID" value="ERL08633.1"/>
    <property type="molecule type" value="Genomic_DNA"/>
</dbReference>
<reference evidence="1 2" key="1">
    <citation type="submission" date="2013-08" db="EMBL/GenBank/DDBJ databases">
        <authorList>
            <person name="Durkin A.S."/>
            <person name="Haft D.R."/>
            <person name="McCorrison J."/>
            <person name="Torralba M."/>
            <person name="Gillis M."/>
            <person name="Haft D.H."/>
            <person name="Methe B."/>
            <person name="Sutton G."/>
            <person name="Nelson K.E."/>
        </authorList>
    </citation>
    <scope>NUCLEOTIDE SEQUENCE [LARGE SCALE GENOMIC DNA]</scope>
    <source>
        <strain evidence="1 2">F0195</strain>
    </source>
</reference>
<dbReference type="PATRIC" id="fig|1125712.3.peg.948"/>
<comment type="caution">
    <text evidence="1">The sequence shown here is derived from an EMBL/GenBank/DDBJ whole genome shotgun (WGS) entry which is preliminary data.</text>
</comment>